<dbReference type="PANTHER" id="PTHR33693">
    <property type="entry name" value="TYPE-5 URACIL-DNA GLYCOSYLASE"/>
    <property type="match status" value="1"/>
</dbReference>
<dbReference type="Pfam" id="PF03167">
    <property type="entry name" value="UDG"/>
    <property type="match status" value="1"/>
</dbReference>
<reference evidence="13 14" key="1">
    <citation type="journal article" date="2015" name="MBio">
        <title>Genome-Resolved Metagenomic Analysis Reveals Roles for Candidate Phyla and Other Microbial Community Members in Biogeochemical Transformations in Oil Reservoirs.</title>
        <authorList>
            <person name="Hu P."/>
            <person name="Tom L."/>
            <person name="Singh A."/>
            <person name="Thomas B.C."/>
            <person name="Baker B.J."/>
            <person name="Piceno Y.M."/>
            <person name="Andersen G.L."/>
            <person name="Banfield J.F."/>
        </authorList>
    </citation>
    <scope>NUCLEOTIDE SEQUENCE [LARGE SCALE GENOMIC DNA]</scope>
    <source>
        <strain evidence="13">46_16</strain>
    </source>
</reference>
<dbReference type="InterPro" id="IPR036895">
    <property type="entry name" value="Uracil-DNA_glycosylase-like_sf"/>
</dbReference>
<dbReference type="PATRIC" id="fig|167964.4.peg.1506"/>
<keyword evidence="11" id="KW-0234">DNA repair</keyword>
<accession>A0A117LGV7</accession>
<dbReference type="SUPFAM" id="SSF52141">
    <property type="entry name" value="Uracil-DNA glycosylase-like"/>
    <property type="match status" value="1"/>
</dbReference>
<evidence type="ECO:0000313" key="14">
    <source>
        <dbReference type="Proteomes" id="UP000064249"/>
    </source>
</evidence>
<dbReference type="AlphaFoldDB" id="A0A117LGV7"/>
<dbReference type="InterPro" id="IPR005273">
    <property type="entry name" value="Ura-DNA_glyco_family4"/>
</dbReference>
<dbReference type="InterPro" id="IPR005122">
    <property type="entry name" value="Uracil-DNA_glycosylase-like"/>
</dbReference>
<comment type="similarity">
    <text evidence="2">Belongs to the uracil-DNA glycosylase (UDG) superfamily. Type 4 (UDGa) family.</text>
</comment>
<evidence type="ECO:0000256" key="8">
    <source>
        <dbReference type="ARBA" id="ARBA00022801"/>
    </source>
</evidence>
<comment type="catalytic activity">
    <reaction evidence="1">
        <text>Hydrolyzes single-stranded DNA or mismatched double-stranded DNA and polynucleotides, releasing free uracil.</text>
        <dbReference type="EC" id="3.2.2.27"/>
    </reaction>
</comment>
<protein>
    <recommendedName>
        <fullName evidence="4">Type-4 uracil-DNA glycosylase</fullName>
        <ecNumber evidence="3">3.2.2.27</ecNumber>
    </recommendedName>
</protein>
<dbReference type="CDD" id="cd10030">
    <property type="entry name" value="UDG-F4_TTUDGA_SPO1dp_like"/>
    <property type="match status" value="1"/>
</dbReference>
<sequence>MNPQNTLDEIRSEIAQCHRCSLADGRKRTVPGEGPTNADIMFIGEGPGFYENEQGKPFVGQAGKFLDELLATAGYERENVFITNVVKCRPPGNRDPQPEELTACANYLDRQIAIIQPKVIVTLGRHSMGKYFTNAKISLIHGRAAWVNGQLVVAMYHPAAGLHQPNLKSTILADFRKLPEIIEQAKKSENIQKISRQIEEETPEDDATQLSFF</sequence>
<comment type="caution">
    <text evidence="13">The sequence shown here is derived from an EMBL/GenBank/DDBJ whole genome shotgun (WGS) entry which is preliminary data.</text>
</comment>
<evidence type="ECO:0000256" key="7">
    <source>
        <dbReference type="ARBA" id="ARBA00022763"/>
    </source>
</evidence>
<evidence type="ECO:0000256" key="4">
    <source>
        <dbReference type="ARBA" id="ARBA00019403"/>
    </source>
</evidence>
<evidence type="ECO:0000256" key="5">
    <source>
        <dbReference type="ARBA" id="ARBA00022485"/>
    </source>
</evidence>
<evidence type="ECO:0000256" key="9">
    <source>
        <dbReference type="ARBA" id="ARBA00023004"/>
    </source>
</evidence>
<dbReference type="Proteomes" id="UP000064249">
    <property type="component" value="Unassembled WGS sequence"/>
</dbReference>
<evidence type="ECO:0000256" key="6">
    <source>
        <dbReference type="ARBA" id="ARBA00022723"/>
    </source>
</evidence>
<keyword evidence="10" id="KW-0411">Iron-sulfur</keyword>
<organism evidence="13 14">
    <name type="scientific">Anaerolinea thermophila</name>
    <dbReference type="NCBI Taxonomy" id="167964"/>
    <lineage>
        <taxon>Bacteria</taxon>
        <taxon>Bacillati</taxon>
        <taxon>Chloroflexota</taxon>
        <taxon>Anaerolineae</taxon>
        <taxon>Anaerolineales</taxon>
        <taxon>Anaerolineaceae</taxon>
        <taxon>Anaerolinea</taxon>
    </lineage>
</organism>
<dbReference type="GO" id="GO:0004844">
    <property type="term" value="F:uracil DNA N-glycosylase activity"/>
    <property type="evidence" value="ECO:0007669"/>
    <property type="project" value="UniProtKB-EC"/>
</dbReference>
<keyword evidence="5" id="KW-0004">4Fe-4S</keyword>
<dbReference type="SMART" id="SM00986">
    <property type="entry name" value="UDG"/>
    <property type="match status" value="1"/>
</dbReference>
<dbReference type="EMBL" id="LGFU01000027">
    <property type="protein sequence ID" value="KUK46453.1"/>
    <property type="molecule type" value="Genomic_DNA"/>
</dbReference>
<name>A0A117LGV7_9CHLR</name>
<evidence type="ECO:0000256" key="11">
    <source>
        <dbReference type="ARBA" id="ARBA00023204"/>
    </source>
</evidence>
<keyword evidence="7" id="KW-0227">DNA damage</keyword>
<dbReference type="InterPro" id="IPR051536">
    <property type="entry name" value="UDG_Type-4/5"/>
</dbReference>
<evidence type="ECO:0000259" key="12">
    <source>
        <dbReference type="SMART" id="SM00986"/>
    </source>
</evidence>
<keyword evidence="9" id="KW-0408">Iron</keyword>
<dbReference type="NCBIfam" id="TIGR00758">
    <property type="entry name" value="UDG_fam4"/>
    <property type="match status" value="1"/>
</dbReference>
<dbReference type="GO" id="GO:0006281">
    <property type="term" value="P:DNA repair"/>
    <property type="evidence" value="ECO:0007669"/>
    <property type="project" value="UniProtKB-KW"/>
</dbReference>
<evidence type="ECO:0000256" key="2">
    <source>
        <dbReference type="ARBA" id="ARBA00006521"/>
    </source>
</evidence>
<dbReference type="SMART" id="SM00987">
    <property type="entry name" value="UreE_C"/>
    <property type="match status" value="1"/>
</dbReference>
<dbReference type="EC" id="3.2.2.27" evidence="3"/>
<evidence type="ECO:0000313" key="13">
    <source>
        <dbReference type="EMBL" id="KUK46453.1"/>
    </source>
</evidence>
<evidence type="ECO:0000256" key="3">
    <source>
        <dbReference type="ARBA" id="ARBA00012030"/>
    </source>
</evidence>
<keyword evidence="6" id="KW-0479">Metal-binding</keyword>
<dbReference type="PANTHER" id="PTHR33693:SF1">
    <property type="entry name" value="TYPE-4 URACIL-DNA GLYCOSYLASE"/>
    <property type="match status" value="1"/>
</dbReference>
<evidence type="ECO:0000256" key="10">
    <source>
        <dbReference type="ARBA" id="ARBA00023014"/>
    </source>
</evidence>
<evidence type="ECO:0000256" key="1">
    <source>
        <dbReference type="ARBA" id="ARBA00001400"/>
    </source>
</evidence>
<dbReference type="Gene3D" id="3.40.470.10">
    <property type="entry name" value="Uracil-DNA glycosylase-like domain"/>
    <property type="match status" value="1"/>
</dbReference>
<gene>
    <name evidence="13" type="ORF">XD73_0677</name>
</gene>
<proteinExistence type="inferred from homology"/>
<dbReference type="GO" id="GO:0046872">
    <property type="term" value="F:metal ion binding"/>
    <property type="evidence" value="ECO:0007669"/>
    <property type="project" value="UniProtKB-KW"/>
</dbReference>
<feature type="domain" description="Uracil-DNA glycosylase-like" evidence="12">
    <location>
        <begin position="31"/>
        <end position="176"/>
    </location>
</feature>
<keyword evidence="8" id="KW-0378">Hydrolase</keyword>
<dbReference type="GO" id="GO:0051539">
    <property type="term" value="F:4 iron, 4 sulfur cluster binding"/>
    <property type="evidence" value="ECO:0007669"/>
    <property type="project" value="UniProtKB-KW"/>
</dbReference>